<dbReference type="AlphaFoldDB" id="X0SWN9"/>
<reference evidence="1" key="1">
    <citation type="journal article" date="2014" name="Front. Microbiol.">
        <title>High frequency of phylogenetically diverse reductive dehalogenase-homologous genes in deep subseafloor sedimentary metagenomes.</title>
        <authorList>
            <person name="Kawai M."/>
            <person name="Futagami T."/>
            <person name="Toyoda A."/>
            <person name="Takaki Y."/>
            <person name="Nishi S."/>
            <person name="Hori S."/>
            <person name="Arai W."/>
            <person name="Tsubouchi T."/>
            <person name="Morono Y."/>
            <person name="Uchiyama I."/>
            <person name="Ito T."/>
            <person name="Fujiyama A."/>
            <person name="Inagaki F."/>
            <person name="Takami H."/>
        </authorList>
    </citation>
    <scope>NUCLEOTIDE SEQUENCE</scope>
    <source>
        <strain evidence="1">Expedition CK06-06</strain>
    </source>
</reference>
<comment type="caution">
    <text evidence="1">The sequence shown here is derived from an EMBL/GenBank/DDBJ whole genome shotgun (WGS) entry which is preliminary data.</text>
</comment>
<evidence type="ECO:0000313" key="1">
    <source>
        <dbReference type="EMBL" id="GAF85409.1"/>
    </source>
</evidence>
<sequence length="44" mass="4811">MRRRNSVLRKLSILLIAIVTLVVAAAGLVNNVISHHYALESARA</sequence>
<name>X0SWN9_9ZZZZ</name>
<accession>X0SWN9</accession>
<organism evidence="1">
    <name type="scientific">marine sediment metagenome</name>
    <dbReference type="NCBI Taxonomy" id="412755"/>
    <lineage>
        <taxon>unclassified sequences</taxon>
        <taxon>metagenomes</taxon>
        <taxon>ecological metagenomes</taxon>
    </lineage>
</organism>
<feature type="non-terminal residue" evidence="1">
    <location>
        <position position="44"/>
    </location>
</feature>
<proteinExistence type="predicted"/>
<gene>
    <name evidence="1" type="ORF">S01H1_07177</name>
</gene>
<protein>
    <submittedName>
        <fullName evidence="1">Uncharacterized protein</fullName>
    </submittedName>
</protein>
<dbReference type="EMBL" id="BARS01003703">
    <property type="protein sequence ID" value="GAF85409.1"/>
    <property type="molecule type" value="Genomic_DNA"/>
</dbReference>